<evidence type="ECO:0000259" key="9">
    <source>
        <dbReference type="Pfam" id="PF01048"/>
    </source>
</evidence>
<feature type="domain" description="Nucleoside phosphorylase" evidence="9">
    <location>
        <begin position="22"/>
        <end position="268"/>
    </location>
</feature>
<dbReference type="PIRSF" id="PIRSF000477">
    <property type="entry name" value="PurNPase"/>
    <property type="match status" value="1"/>
</dbReference>
<dbReference type="EC" id="2.4.2.1" evidence="8"/>
<keyword evidence="5 8" id="KW-0328">Glycosyltransferase</keyword>
<organism evidence="10 11">
    <name type="scientific">Neobacillus paridis</name>
    <dbReference type="NCBI Taxonomy" id="2803862"/>
    <lineage>
        <taxon>Bacteria</taxon>
        <taxon>Bacillati</taxon>
        <taxon>Bacillota</taxon>
        <taxon>Bacilli</taxon>
        <taxon>Bacillales</taxon>
        <taxon>Bacillaceae</taxon>
        <taxon>Neobacillus</taxon>
    </lineage>
</organism>
<evidence type="ECO:0000256" key="6">
    <source>
        <dbReference type="ARBA" id="ARBA00022679"/>
    </source>
</evidence>
<dbReference type="Proteomes" id="UP000623967">
    <property type="component" value="Unassembled WGS sequence"/>
</dbReference>
<evidence type="ECO:0000256" key="1">
    <source>
        <dbReference type="ARBA" id="ARBA00002678"/>
    </source>
</evidence>
<reference evidence="10 11" key="1">
    <citation type="submission" date="2021-01" db="EMBL/GenBank/DDBJ databases">
        <title>Genome public.</title>
        <authorList>
            <person name="Liu C."/>
            <person name="Sun Q."/>
        </authorList>
    </citation>
    <scope>NUCLEOTIDE SEQUENCE [LARGE SCALE GENOMIC DNA]</scope>
    <source>
        <strain evidence="10 11">YIM B02564</strain>
    </source>
</reference>
<dbReference type="NCBIfam" id="NF006054">
    <property type="entry name" value="PRK08202.1"/>
    <property type="match status" value="1"/>
</dbReference>
<evidence type="ECO:0000256" key="7">
    <source>
        <dbReference type="ARBA" id="ARBA00048556"/>
    </source>
</evidence>
<dbReference type="Gene3D" id="3.40.50.1580">
    <property type="entry name" value="Nucleoside phosphorylase domain"/>
    <property type="match status" value="1"/>
</dbReference>
<dbReference type="NCBIfam" id="TIGR01700">
    <property type="entry name" value="PNPH"/>
    <property type="match status" value="1"/>
</dbReference>
<evidence type="ECO:0000256" key="8">
    <source>
        <dbReference type="PIRNR" id="PIRNR000477"/>
    </source>
</evidence>
<comment type="function">
    <text evidence="1">The purine nucleoside phosphorylases catalyze the phosphorolytic breakdown of the N-glycosidic bond in the beta-(deoxy)ribonucleoside molecules, with the formation of the corresponding free purine bases and pentose-1-phosphate. Cleaves guanosine, inosine, 2'-deoxyguanosine and 2'-deoxyinosine.</text>
</comment>
<proteinExistence type="inferred from homology"/>
<dbReference type="SUPFAM" id="SSF53167">
    <property type="entry name" value="Purine and uridine phosphorylases"/>
    <property type="match status" value="1"/>
</dbReference>
<dbReference type="InterPro" id="IPR011268">
    <property type="entry name" value="Purine_phosphorylase"/>
</dbReference>
<dbReference type="PROSITE" id="PS01240">
    <property type="entry name" value="PNP_MTAP_2"/>
    <property type="match status" value="1"/>
</dbReference>
<dbReference type="GO" id="GO:0004731">
    <property type="term" value="F:purine-nucleoside phosphorylase activity"/>
    <property type="evidence" value="ECO:0007669"/>
    <property type="project" value="UniProtKB-EC"/>
</dbReference>
<dbReference type="InterPro" id="IPR018099">
    <property type="entry name" value="Purine_phosphorylase-2_CS"/>
</dbReference>
<dbReference type="InterPro" id="IPR000845">
    <property type="entry name" value="Nucleoside_phosphorylase_d"/>
</dbReference>
<dbReference type="PANTHER" id="PTHR11904:SF9">
    <property type="entry name" value="PURINE NUCLEOSIDE PHOSPHORYLASE-RELATED"/>
    <property type="match status" value="1"/>
</dbReference>
<gene>
    <name evidence="10" type="ORF">JK635_18035</name>
</gene>
<dbReference type="PANTHER" id="PTHR11904">
    <property type="entry name" value="METHYLTHIOADENOSINE/PURINE NUCLEOSIDE PHOSPHORYLASE"/>
    <property type="match status" value="1"/>
</dbReference>
<evidence type="ECO:0000256" key="3">
    <source>
        <dbReference type="ARBA" id="ARBA00006751"/>
    </source>
</evidence>
<dbReference type="InterPro" id="IPR011270">
    <property type="entry name" value="Pur_Nuc_Pase_Ino/Guo-sp"/>
</dbReference>
<dbReference type="CDD" id="cd09009">
    <property type="entry name" value="PNP-EcPNPII_like"/>
    <property type="match status" value="1"/>
</dbReference>
<dbReference type="Pfam" id="PF01048">
    <property type="entry name" value="PNP_UDP_1"/>
    <property type="match status" value="1"/>
</dbReference>
<comment type="caution">
    <text evidence="10">The sequence shown here is derived from an EMBL/GenBank/DDBJ whole genome shotgun (WGS) entry which is preliminary data.</text>
</comment>
<comment type="subunit">
    <text evidence="4">Homotrimer.</text>
</comment>
<dbReference type="EMBL" id="JAESWB010000278">
    <property type="protein sequence ID" value="MBL4954068.1"/>
    <property type="molecule type" value="Genomic_DNA"/>
</dbReference>
<sequence length="272" mass="29716">MKFESIEKTAGFLKQKYPTAPKIGLILGSGLGVLADEIEQPVKIPYHDIPDFPVSTVEGHAGQLVFGVLNGVEVVAMQGRFHFYEGYDMEKVTFPVRVMKQLGVEILIVTNAAGGINESFSPGDLMIIKDHINNMGTNPLIGPNDVKLGERFPDMSETYSKELRVIAKEVAAQLEMAVKEGVYFANPGPVYETPAEIRMIRTLGGDAVGMSTVPEVIVARHSRMKVLGISCISNMAAGILDQPLAHEEVIETTEKVKADFLRYIKAIISRIG</sequence>
<comment type="similarity">
    <text evidence="3 8">Belongs to the PNP/MTAP phosphorylase family.</text>
</comment>
<comment type="pathway">
    <text evidence="2 8">Purine metabolism; purine nucleoside salvage.</text>
</comment>
<evidence type="ECO:0000256" key="5">
    <source>
        <dbReference type="ARBA" id="ARBA00022676"/>
    </source>
</evidence>
<evidence type="ECO:0000256" key="2">
    <source>
        <dbReference type="ARBA" id="ARBA00005058"/>
    </source>
</evidence>
<name>A0ABS1TRZ3_9BACI</name>
<protein>
    <recommendedName>
        <fullName evidence="8">Purine nucleoside phosphorylase</fullName>
        <ecNumber evidence="8">2.4.2.1</ecNumber>
    </recommendedName>
    <alternativeName>
        <fullName evidence="8">Inosine-guanosine phosphorylase</fullName>
    </alternativeName>
</protein>
<evidence type="ECO:0000256" key="4">
    <source>
        <dbReference type="ARBA" id="ARBA00011233"/>
    </source>
</evidence>
<comment type="catalytic activity">
    <reaction evidence="7">
        <text>a purine 2'-deoxy-D-ribonucleoside + phosphate = a purine nucleobase + 2-deoxy-alpha-D-ribose 1-phosphate</text>
        <dbReference type="Rhea" id="RHEA:36431"/>
        <dbReference type="ChEBI" id="CHEBI:26386"/>
        <dbReference type="ChEBI" id="CHEBI:43474"/>
        <dbReference type="ChEBI" id="CHEBI:57259"/>
        <dbReference type="ChEBI" id="CHEBI:142361"/>
        <dbReference type="EC" id="2.4.2.1"/>
    </reaction>
</comment>
<keyword evidence="11" id="KW-1185">Reference proteome</keyword>
<evidence type="ECO:0000313" key="10">
    <source>
        <dbReference type="EMBL" id="MBL4954068.1"/>
    </source>
</evidence>
<keyword evidence="6 8" id="KW-0808">Transferase</keyword>
<dbReference type="InterPro" id="IPR035994">
    <property type="entry name" value="Nucleoside_phosphorylase_sf"/>
</dbReference>
<accession>A0ABS1TRZ3</accession>
<evidence type="ECO:0000313" key="11">
    <source>
        <dbReference type="Proteomes" id="UP000623967"/>
    </source>
</evidence>
<dbReference type="RefSeq" id="WP_202655441.1">
    <property type="nucleotide sequence ID" value="NZ_JAESWB010000278.1"/>
</dbReference>
<dbReference type="NCBIfam" id="TIGR01697">
    <property type="entry name" value="PNPH-PUNA-XAPA"/>
    <property type="match status" value="1"/>
</dbReference>